<keyword evidence="6" id="KW-0520">NAD</keyword>
<keyword evidence="3" id="KW-0479">Metal-binding</keyword>
<evidence type="ECO:0000256" key="5">
    <source>
        <dbReference type="ARBA" id="ARBA00023002"/>
    </source>
</evidence>
<dbReference type="Proteomes" id="UP000320707">
    <property type="component" value="Unassembled WGS sequence"/>
</dbReference>
<gene>
    <name evidence="8" type="primary">fdh-0</name>
    <name evidence="8" type="ORF">Focb16_v003171</name>
</gene>
<proteinExistence type="inferred from homology"/>
<evidence type="ECO:0000256" key="6">
    <source>
        <dbReference type="ARBA" id="ARBA00023027"/>
    </source>
</evidence>
<dbReference type="InterPro" id="IPR002328">
    <property type="entry name" value="ADH_Zn_CS"/>
</dbReference>
<sequence>MFKNIALAALNSTLGATMRGVMFDGKPFSISVQDLPMPHIELPTDAIVKITTSAICGSDLHAYRGYSAATTPYNIGHEAIGYITEIGSNITSLQVGEYVIVPDTSAHAHIPLTPEPLTYYGNGPVLSPGLGGLQSEYVRVPFAEGNLIPIPLNKTTTNATLEQSYVTVSDIWSTAWTGLDFSGFEPGDTVAVFGAGPVGLLTAYTAILRGASRVYSVDHVPMRLERAASIGAVAINFVQSDPVAQILAYEPSGVVRSVDCVGLEALNSTLQVETNIILNQMVNVTRIGGGIGQLGIYGIQPGAPAIVNDSSLIHDPTFPMSLFFGKGLRMQSGLVDARTVAPRLIELIASGKADPSFIHSATINIEQAPEYYRRFNLSQELKVFISFP</sequence>
<dbReference type="PANTHER" id="PTHR42813">
    <property type="entry name" value="ZINC-TYPE ALCOHOL DEHYDROGENASE-LIKE"/>
    <property type="match status" value="1"/>
</dbReference>
<dbReference type="SUPFAM" id="SSF51735">
    <property type="entry name" value="NAD(P)-binding Rossmann-fold domains"/>
    <property type="match status" value="1"/>
</dbReference>
<dbReference type="Pfam" id="PF08240">
    <property type="entry name" value="ADH_N"/>
    <property type="match status" value="1"/>
</dbReference>
<dbReference type="GO" id="GO:0016491">
    <property type="term" value="F:oxidoreductase activity"/>
    <property type="evidence" value="ECO:0007669"/>
    <property type="project" value="UniProtKB-KW"/>
</dbReference>
<dbReference type="PROSITE" id="PS00059">
    <property type="entry name" value="ADH_ZINC"/>
    <property type="match status" value="1"/>
</dbReference>
<accession>A0A559KKN2</accession>
<dbReference type="AlphaFoldDB" id="A0A559KKN2"/>
<keyword evidence="4" id="KW-0862">Zinc</keyword>
<dbReference type="Gene3D" id="3.90.180.10">
    <property type="entry name" value="Medium-chain alcohol dehydrogenases, catalytic domain"/>
    <property type="match status" value="1"/>
</dbReference>
<comment type="caution">
    <text evidence="8">The sequence shown here is derived from an EMBL/GenBank/DDBJ whole genome shotgun (WGS) entry which is preliminary data.</text>
</comment>
<keyword evidence="5" id="KW-0560">Oxidoreductase</keyword>
<feature type="domain" description="Alcohol dehydrogenase-like N-terminal" evidence="7">
    <location>
        <begin position="43"/>
        <end position="151"/>
    </location>
</feature>
<dbReference type="SUPFAM" id="SSF50129">
    <property type="entry name" value="GroES-like"/>
    <property type="match status" value="1"/>
</dbReference>
<evidence type="ECO:0000256" key="3">
    <source>
        <dbReference type="ARBA" id="ARBA00022723"/>
    </source>
</evidence>
<evidence type="ECO:0000256" key="4">
    <source>
        <dbReference type="ARBA" id="ARBA00022833"/>
    </source>
</evidence>
<evidence type="ECO:0000259" key="7">
    <source>
        <dbReference type="Pfam" id="PF08240"/>
    </source>
</evidence>
<organism evidence="8 9">
    <name type="scientific">Fusarium oxysporum f. sp. cubense</name>
    <dbReference type="NCBI Taxonomy" id="61366"/>
    <lineage>
        <taxon>Eukaryota</taxon>
        <taxon>Fungi</taxon>
        <taxon>Dikarya</taxon>
        <taxon>Ascomycota</taxon>
        <taxon>Pezizomycotina</taxon>
        <taxon>Sordariomycetes</taxon>
        <taxon>Hypocreomycetidae</taxon>
        <taxon>Hypocreales</taxon>
        <taxon>Nectriaceae</taxon>
        <taxon>Fusarium</taxon>
        <taxon>Fusarium oxysporum species complex</taxon>
    </lineage>
</organism>
<dbReference type="PANTHER" id="PTHR42813:SF3">
    <property type="entry name" value="GLUTATHIONE-INDEPENDENT FORMALDEHYDE DEHYDROGENASE"/>
    <property type="match status" value="1"/>
</dbReference>
<comment type="similarity">
    <text evidence="2">Belongs to the zinc-containing alcohol dehydrogenase family.</text>
</comment>
<dbReference type="InterPro" id="IPR011032">
    <property type="entry name" value="GroES-like_sf"/>
</dbReference>
<dbReference type="InterPro" id="IPR036291">
    <property type="entry name" value="NAD(P)-bd_dom_sf"/>
</dbReference>
<reference evidence="8 9" key="1">
    <citation type="journal article" date="2019" name="Microbiol. Resour. Announc.">
        <title>High-quality draft genome sequence of Fusarium oxysporum f. sp. cubense strain 160527, a causal agent of Panama disease.</title>
        <authorList>
            <person name="Asai S."/>
            <person name="Ayukawa Y."/>
            <person name="Gan P."/>
            <person name="Masuda S."/>
            <person name="Komatsu K."/>
            <person name="Shirasu K."/>
            <person name="Arie T."/>
        </authorList>
    </citation>
    <scope>NUCLEOTIDE SEQUENCE [LARGE SCALE GENOMIC DNA]</scope>
    <source>
        <strain evidence="8 9">160527</strain>
    </source>
</reference>
<evidence type="ECO:0000256" key="2">
    <source>
        <dbReference type="ARBA" id="ARBA00008072"/>
    </source>
</evidence>
<comment type="cofactor">
    <cofactor evidence="1">
        <name>Zn(2+)</name>
        <dbReference type="ChEBI" id="CHEBI:29105"/>
    </cofactor>
</comment>
<dbReference type="Gene3D" id="3.40.50.720">
    <property type="entry name" value="NAD(P)-binding Rossmann-like Domain"/>
    <property type="match status" value="1"/>
</dbReference>
<dbReference type="EMBL" id="SRMI01000012">
    <property type="protein sequence ID" value="TVY59931.1"/>
    <property type="molecule type" value="Genomic_DNA"/>
</dbReference>
<protein>
    <submittedName>
        <fullName evidence="8">S-(Hydroxymethyl)glutathione dehydrogenase</fullName>
    </submittedName>
</protein>
<evidence type="ECO:0000313" key="8">
    <source>
        <dbReference type="EMBL" id="TVY59931.1"/>
    </source>
</evidence>
<evidence type="ECO:0000256" key="1">
    <source>
        <dbReference type="ARBA" id="ARBA00001947"/>
    </source>
</evidence>
<evidence type="ECO:0000313" key="9">
    <source>
        <dbReference type="Proteomes" id="UP000320707"/>
    </source>
</evidence>
<dbReference type="InterPro" id="IPR013154">
    <property type="entry name" value="ADH-like_N"/>
</dbReference>
<dbReference type="GO" id="GO:0008270">
    <property type="term" value="F:zinc ion binding"/>
    <property type="evidence" value="ECO:0007669"/>
    <property type="project" value="InterPro"/>
</dbReference>
<name>A0A559KKN2_FUSOC</name>